<sequence>MSLYSVVARNACWISSPFLENHAMTVPDEQSWTEDNILLSPNDYPDDATSETGLWPEKTDIKRFSNLSRWQRWKRYSIFAILLTISIGLNIVLVLRQIGLSSSAKSSSTYDGGHSQYSGLSRNLSKELKYHSPYWDKNETTASKLWDQLEIHTGFVALDKSWTDRKNLPRGDSFPWDDSKSIYVLNAFHILHCLQMFRISIVESHHNRPQSMSYKHLQHCLNDLREDAMCNADDTPRYTHPWPDRVTGADGQLRQCRDFEALSTWARSNTACFSFLHRNDPSWNKTARFRHCPPDSPYLPAIRKTYGFGDDWLPDLNISPSWSRSTNS</sequence>
<keyword evidence="2" id="KW-0812">Transmembrane</keyword>
<dbReference type="Pfam" id="PF11807">
    <property type="entry name" value="UstYa"/>
    <property type="match status" value="1"/>
</dbReference>
<dbReference type="Proteomes" id="UP000799423">
    <property type="component" value="Unassembled WGS sequence"/>
</dbReference>
<feature type="transmembrane region" description="Helical" evidence="2">
    <location>
        <begin position="76"/>
        <end position="95"/>
    </location>
</feature>
<dbReference type="EMBL" id="MU006290">
    <property type="protein sequence ID" value="KAF2855808.1"/>
    <property type="molecule type" value="Genomic_DNA"/>
</dbReference>
<organism evidence="3 4">
    <name type="scientific">Plenodomus tracheiphilus IPT5</name>
    <dbReference type="NCBI Taxonomy" id="1408161"/>
    <lineage>
        <taxon>Eukaryota</taxon>
        <taxon>Fungi</taxon>
        <taxon>Dikarya</taxon>
        <taxon>Ascomycota</taxon>
        <taxon>Pezizomycotina</taxon>
        <taxon>Dothideomycetes</taxon>
        <taxon>Pleosporomycetidae</taxon>
        <taxon>Pleosporales</taxon>
        <taxon>Pleosporineae</taxon>
        <taxon>Leptosphaeriaceae</taxon>
        <taxon>Plenodomus</taxon>
    </lineage>
</organism>
<dbReference type="OrthoDB" id="3687641at2759"/>
<gene>
    <name evidence="3" type="ORF">T440DRAFT_440400</name>
</gene>
<dbReference type="InterPro" id="IPR021765">
    <property type="entry name" value="UstYa-like"/>
</dbReference>
<evidence type="ECO:0000313" key="4">
    <source>
        <dbReference type="Proteomes" id="UP000799423"/>
    </source>
</evidence>
<evidence type="ECO:0000313" key="3">
    <source>
        <dbReference type="EMBL" id="KAF2855808.1"/>
    </source>
</evidence>
<evidence type="ECO:0008006" key="5">
    <source>
        <dbReference type="Google" id="ProtNLM"/>
    </source>
</evidence>
<comment type="similarity">
    <text evidence="1">Belongs to the ustYa family.</text>
</comment>
<accession>A0A6A7BNT9</accession>
<evidence type="ECO:0000256" key="2">
    <source>
        <dbReference type="SAM" id="Phobius"/>
    </source>
</evidence>
<dbReference type="PANTHER" id="PTHR33365:SF6">
    <property type="entry name" value="OXIDASE USTYA"/>
    <property type="match status" value="1"/>
</dbReference>
<name>A0A6A7BNT9_9PLEO</name>
<reference evidence="3" key="1">
    <citation type="submission" date="2020-01" db="EMBL/GenBank/DDBJ databases">
        <authorList>
            <consortium name="DOE Joint Genome Institute"/>
            <person name="Haridas S."/>
            <person name="Albert R."/>
            <person name="Binder M."/>
            <person name="Bloem J."/>
            <person name="Labutti K."/>
            <person name="Salamov A."/>
            <person name="Andreopoulos B."/>
            <person name="Baker S.E."/>
            <person name="Barry K."/>
            <person name="Bills G."/>
            <person name="Bluhm B.H."/>
            <person name="Cannon C."/>
            <person name="Castanera R."/>
            <person name="Culley D.E."/>
            <person name="Daum C."/>
            <person name="Ezra D."/>
            <person name="Gonzalez J.B."/>
            <person name="Henrissat B."/>
            <person name="Kuo A."/>
            <person name="Liang C."/>
            <person name="Lipzen A."/>
            <person name="Lutzoni F."/>
            <person name="Magnuson J."/>
            <person name="Mondo S."/>
            <person name="Nolan M."/>
            <person name="Ohm R."/>
            <person name="Pangilinan J."/>
            <person name="Park H.-J."/>
            <person name="Ramirez L."/>
            <person name="Alfaro M."/>
            <person name="Sun H."/>
            <person name="Tritt A."/>
            <person name="Yoshinaga Y."/>
            <person name="Zwiers L.-H."/>
            <person name="Turgeon B.G."/>
            <person name="Goodwin S.B."/>
            <person name="Spatafora J.W."/>
            <person name="Crous P.W."/>
            <person name="Grigoriev I.V."/>
        </authorList>
    </citation>
    <scope>NUCLEOTIDE SEQUENCE</scope>
    <source>
        <strain evidence="3">IPT5</strain>
    </source>
</reference>
<keyword evidence="2" id="KW-1133">Transmembrane helix</keyword>
<proteinExistence type="inferred from homology"/>
<dbReference type="PANTHER" id="PTHR33365">
    <property type="entry name" value="YALI0B05434P"/>
    <property type="match status" value="1"/>
</dbReference>
<keyword evidence="4" id="KW-1185">Reference proteome</keyword>
<dbReference type="GO" id="GO:0043386">
    <property type="term" value="P:mycotoxin biosynthetic process"/>
    <property type="evidence" value="ECO:0007669"/>
    <property type="project" value="InterPro"/>
</dbReference>
<keyword evidence="2" id="KW-0472">Membrane</keyword>
<protein>
    <recommendedName>
        <fullName evidence="5">Cyclochlorotine biosynthesis protein O</fullName>
    </recommendedName>
</protein>
<evidence type="ECO:0000256" key="1">
    <source>
        <dbReference type="ARBA" id="ARBA00035112"/>
    </source>
</evidence>
<dbReference type="AlphaFoldDB" id="A0A6A7BNT9"/>